<organism evidence="1 2">
    <name type="scientific">Thermocatellispora tengchongensis</name>
    <dbReference type="NCBI Taxonomy" id="1073253"/>
    <lineage>
        <taxon>Bacteria</taxon>
        <taxon>Bacillati</taxon>
        <taxon>Actinomycetota</taxon>
        <taxon>Actinomycetes</taxon>
        <taxon>Streptosporangiales</taxon>
        <taxon>Streptosporangiaceae</taxon>
        <taxon>Thermocatellispora</taxon>
    </lineage>
</organism>
<dbReference type="Proteomes" id="UP000578449">
    <property type="component" value="Unassembled WGS sequence"/>
</dbReference>
<accession>A0A840PID8</accession>
<dbReference type="EMBL" id="JACHGN010000019">
    <property type="protein sequence ID" value="MBB5137561.1"/>
    <property type="molecule type" value="Genomic_DNA"/>
</dbReference>
<name>A0A840PID8_9ACTN</name>
<dbReference type="RefSeq" id="WP_185054468.1">
    <property type="nucleotide sequence ID" value="NZ_BAABIX010000038.1"/>
</dbReference>
<gene>
    <name evidence="1" type="ORF">HNP84_007313</name>
</gene>
<reference evidence="1 2" key="1">
    <citation type="submission" date="2020-08" db="EMBL/GenBank/DDBJ databases">
        <title>Genomic Encyclopedia of Type Strains, Phase IV (KMG-IV): sequencing the most valuable type-strain genomes for metagenomic binning, comparative biology and taxonomic classification.</title>
        <authorList>
            <person name="Goeker M."/>
        </authorList>
    </citation>
    <scope>NUCLEOTIDE SEQUENCE [LARGE SCALE GENOMIC DNA]</scope>
    <source>
        <strain evidence="1 2">DSM 45615</strain>
    </source>
</reference>
<sequence>MRAGELVLSAGRLVVAEVDEIPADEQDTAPMPAIAAAAMSEAAHWAQRFVPLQVPGQVPEVPEDEALQIRAAATFRPELERGRVPGVKRIKTTLNVGQPKAQEVRAYLRTAAARA</sequence>
<protein>
    <submittedName>
        <fullName evidence="1">Uncharacterized protein</fullName>
    </submittedName>
</protein>
<dbReference type="AlphaFoldDB" id="A0A840PID8"/>
<keyword evidence="2" id="KW-1185">Reference proteome</keyword>
<evidence type="ECO:0000313" key="2">
    <source>
        <dbReference type="Proteomes" id="UP000578449"/>
    </source>
</evidence>
<evidence type="ECO:0000313" key="1">
    <source>
        <dbReference type="EMBL" id="MBB5137561.1"/>
    </source>
</evidence>
<comment type="caution">
    <text evidence="1">The sequence shown here is derived from an EMBL/GenBank/DDBJ whole genome shotgun (WGS) entry which is preliminary data.</text>
</comment>
<proteinExistence type="predicted"/>